<comment type="caution">
    <text evidence="3">The sequence shown here is derived from an EMBL/GenBank/DDBJ whole genome shotgun (WGS) entry which is preliminary data.</text>
</comment>
<protein>
    <submittedName>
        <fullName evidence="3">Uncharacterized protein</fullName>
    </submittedName>
</protein>
<feature type="compositionally biased region" description="Basic and acidic residues" evidence="1">
    <location>
        <begin position="50"/>
        <end position="67"/>
    </location>
</feature>
<dbReference type="AlphaFoldDB" id="A0A1Q5PF90"/>
<feature type="compositionally biased region" description="Low complexity" evidence="1">
    <location>
        <begin position="31"/>
        <end position="41"/>
    </location>
</feature>
<keyword evidence="4" id="KW-1185">Reference proteome</keyword>
<sequence>MVAILLLCMVIMPTTQAYAETSNGTSAAAAQQVMQDAAAPQTVTAQGTTPDKEKPKATTTKPRERSVLDAEVLESPLAYFRDAFSSEGEESDTATGSNAVVVTLKALIATLLSTVI</sequence>
<accession>A0A1Q5PF90</accession>
<reference evidence="3 4" key="1">
    <citation type="submission" date="2016-03" db="EMBL/GenBank/DDBJ databases">
        <title>Genome sequence of Pontibacter sp. nov., of the family cytophagaceae, isolated from marine sediment of the Yellow Sea, China.</title>
        <authorList>
            <person name="Zhang G."/>
            <person name="Zhang R."/>
        </authorList>
    </citation>
    <scope>NUCLEOTIDE SEQUENCE [LARGE SCALE GENOMIC DNA]</scope>
    <source>
        <strain evidence="3 4">S10-8</strain>
    </source>
</reference>
<gene>
    <name evidence="3" type="ORF">A3841_13650</name>
</gene>
<evidence type="ECO:0000256" key="2">
    <source>
        <dbReference type="SAM" id="SignalP"/>
    </source>
</evidence>
<organism evidence="3 4">
    <name type="scientific">Pontibacter flavimaris</name>
    <dbReference type="NCBI Taxonomy" id="1797110"/>
    <lineage>
        <taxon>Bacteria</taxon>
        <taxon>Pseudomonadati</taxon>
        <taxon>Bacteroidota</taxon>
        <taxon>Cytophagia</taxon>
        <taxon>Cytophagales</taxon>
        <taxon>Hymenobacteraceae</taxon>
        <taxon>Pontibacter</taxon>
    </lineage>
</organism>
<evidence type="ECO:0000256" key="1">
    <source>
        <dbReference type="SAM" id="MobiDB-lite"/>
    </source>
</evidence>
<dbReference type="Proteomes" id="UP000186551">
    <property type="component" value="Unassembled WGS sequence"/>
</dbReference>
<feature type="chain" id="PRO_5013270804" evidence="2">
    <location>
        <begin position="20"/>
        <end position="116"/>
    </location>
</feature>
<name>A0A1Q5PF90_9BACT</name>
<dbReference type="EMBL" id="LVWA01000004">
    <property type="protein sequence ID" value="OKL40886.1"/>
    <property type="molecule type" value="Genomic_DNA"/>
</dbReference>
<evidence type="ECO:0000313" key="3">
    <source>
        <dbReference type="EMBL" id="OKL40886.1"/>
    </source>
</evidence>
<feature type="signal peptide" evidence="2">
    <location>
        <begin position="1"/>
        <end position="19"/>
    </location>
</feature>
<evidence type="ECO:0000313" key="4">
    <source>
        <dbReference type="Proteomes" id="UP000186551"/>
    </source>
</evidence>
<proteinExistence type="predicted"/>
<keyword evidence="2" id="KW-0732">Signal</keyword>
<feature type="region of interest" description="Disordered" evidence="1">
    <location>
        <begin position="31"/>
        <end position="67"/>
    </location>
</feature>